<dbReference type="EMBL" id="UINC01183670">
    <property type="protein sequence ID" value="SVD94538.1"/>
    <property type="molecule type" value="Genomic_DNA"/>
</dbReference>
<dbReference type="FunFam" id="2.20.110.10:FF:000002">
    <property type="entry name" value="Phosphatidylinositol 4-phosphate 5-kinase 8"/>
    <property type="match status" value="1"/>
</dbReference>
<evidence type="ECO:0000256" key="1">
    <source>
        <dbReference type="ARBA" id="ARBA00022737"/>
    </source>
</evidence>
<name>A0A382ZIK8_9ZZZZ</name>
<dbReference type="AlphaFoldDB" id="A0A382ZIK8"/>
<keyword evidence="1" id="KW-0677">Repeat</keyword>
<organism evidence="2">
    <name type="scientific">marine metagenome</name>
    <dbReference type="NCBI Taxonomy" id="408172"/>
    <lineage>
        <taxon>unclassified sequences</taxon>
        <taxon>metagenomes</taxon>
        <taxon>ecological metagenomes</taxon>
    </lineage>
</organism>
<dbReference type="SMART" id="SM00698">
    <property type="entry name" value="MORN"/>
    <property type="match status" value="3"/>
</dbReference>
<dbReference type="SUPFAM" id="SSF82185">
    <property type="entry name" value="Histone H3 K4-specific methyltransferase SET7/9 N-terminal domain"/>
    <property type="match status" value="1"/>
</dbReference>
<evidence type="ECO:0000313" key="2">
    <source>
        <dbReference type="EMBL" id="SVD94538.1"/>
    </source>
</evidence>
<dbReference type="Pfam" id="PF02493">
    <property type="entry name" value="MORN"/>
    <property type="match status" value="3"/>
</dbReference>
<gene>
    <name evidence="2" type="ORF">METZ01_LOCUS447392</name>
</gene>
<dbReference type="Gene3D" id="2.20.110.10">
    <property type="entry name" value="Histone H3 K4-specific methyltransferase SET7/9 N-terminal domain"/>
    <property type="match status" value="2"/>
</dbReference>
<dbReference type="PROSITE" id="PS51257">
    <property type="entry name" value="PROKAR_LIPOPROTEIN"/>
    <property type="match status" value="1"/>
</dbReference>
<accession>A0A382ZIK8</accession>
<reference evidence="2" key="1">
    <citation type="submission" date="2018-05" db="EMBL/GenBank/DDBJ databases">
        <authorList>
            <person name="Lanie J.A."/>
            <person name="Ng W.-L."/>
            <person name="Kazmierczak K.M."/>
            <person name="Andrzejewski T.M."/>
            <person name="Davidsen T.M."/>
            <person name="Wayne K.J."/>
            <person name="Tettelin H."/>
            <person name="Glass J.I."/>
            <person name="Rusch D."/>
            <person name="Podicherti R."/>
            <person name="Tsui H.-C.T."/>
            <person name="Winkler M.E."/>
        </authorList>
    </citation>
    <scope>NUCLEOTIDE SEQUENCE</scope>
</reference>
<dbReference type="PANTHER" id="PTHR23084">
    <property type="entry name" value="PHOSPHATIDYLINOSITOL-4-PHOSPHATE 5-KINASE RELATED"/>
    <property type="match status" value="1"/>
</dbReference>
<dbReference type="InterPro" id="IPR003409">
    <property type="entry name" value="MORN"/>
</dbReference>
<dbReference type="PANTHER" id="PTHR23084:SF263">
    <property type="entry name" value="MORN REPEAT-CONTAINING PROTEIN 1"/>
    <property type="match status" value="1"/>
</dbReference>
<protein>
    <recommendedName>
        <fullName evidence="3">Membrane-binding protein</fullName>
    </recommendedName>
</protein>
<proteinExistence type="predicted"/>
<evidence type="ECO:0008006" key="3">
    <source>
        <dbReference type="Google" id="ProtNLM"/>
    </source>
</evidence>
<sequence>MKNLIIVIHILLTVLLVGCADKGVYVGEEKDDKRHGQGTLTFSDGSKYVGEWKDGKEHGHGTHTFPDGSRYVGEWKDGKYNGQGTLTFPNGTKYVGEYKKGRKWNVITYDKDGNIKYRIVDGWKK</sequence>